<dbReference type="Proteomes" id="UP000544331">
    <property type="component" value="Unassembled WGS sequence"/>
</dbReference>
<proteinExistence type="predicted"/>
<keyword evidence="3" id="KW-1185">Reference proteome</keyword>
<gene>
    <name evidence="2" type="ORF">FMUND_14610</name>
</gene>
<name>A0A8H5XTR7_9HYPO</name>
<feature type="signal peptide" evidence="1">
    <location>
        <begin position="1"/>
        <end position="19"/>
    </location>
</feature>
<keyword evidence="1" id="KW-0732">Signal</keyword>
<dbReference type="AlphaFoldDB" id="A0A8H5XTR7"/>
<reference evidence="2 3" key="1">
    <citation type="submission" date="2020-05" db="EMBL/GenBank/DDBJ databases">
        <title>Identification and distribution of gene clusters putatively required for synthesis of sphingolipid metabolism inhibitors in phylogenetically diverse species of the filamentous fungus Fusarium.</title>
        <authorList>
            <person name="Kim H.-S."/>
            <person name="Busman M."/>
            <person name="Brown D.W."/>
            <person name="Divon H."/>
            <person name="Uhlig S."/>
            <person name="Proctor R.H."/>
        </authorList>
    </citation>
    <scope>NUCLEOTIDE SEQUENCE [LARGE SCALE GENOMIC DNA]</scope>
    <source>
        <strain evidence="2 3">NRRL 66235</strain>
    </source>
</reference>
<evidence type="ECO:0000313" key="3">
    <source>
        <dbReference type="Proteomes" id="UP000544331"/>
    </source>
</evidence>
<accession>A0A8H5XTR7</accession>
<dbReference type="OrthoDB" id="10278597at2759"/>
<dbReference type="Gene3D" id="2.60.20.10">
    <property type="entry name" value="Crystallins"/>
    <property type="match status" value="1"/>
</dbReference>
<comment type="caution">
    <text evidence="2">The sequence shown here is derived from an EMBL/GenBank/DDBJ whole genome shotgun (WGS) entry which is preliminary data.</text>
</comment>
<evidence type="ECO:0000256" key="1">
    <source>
        <dbReference type="SAM" id="SignalP"/>
    </source>
</evidence>
<protein>
    <submittedName>
        <fullName evidence="2">Beta gamma crystallin</fullName>
    </submittedName>
</protein>
<evidence type="ECO:0000313" key="2">
    <source>
        <dbReference type="EMBL" id="KAF5699768.1"/>
    </source>
</evidence>
<organism evidence="2 3">
    <name type="scientific">Fusarium mundagurra</name>
    <dbReference type="NCBI Taxonomy" id="1567541"/>
    <lineage>
        <taxon>Eukaryota</taxon>
        <taxon>Fungi</taxon>
        <taxon>Dikarya</taxon>
        <taxon>Ascomycota</taxon>
        <taxon>Pezizomycotina</taxon>
        <taxon>Sordariomycetes</taxon>
        <taxon>Hypocreomycetidae</taxon>
        <taxon>Hypocreales</taxon>
        <taxon>Nectriaceae</taxon>
        <taxon>Fusarium</taxon>
        <taxon>Fusarium fujikuroi species complex</taxon>
    </lineage>
</organism>
<sequence length="112" mass="12284">MQTYFGFIASILAATPVLAIIDVTIYDGVSGQGPSTTLQLNPGLCRNLGTEWGDRMASFSKLQDAKCRIYQRSNCAGPATEFASYEEKQAFICFLDDAFENRVNSIKCWGAP</sequence>
<dbReference type="EMBL" id="JAAOAN010000777">
    <property type="protein sequence ID" value="KAF5699768.1"/>
    <property type="molecule type" value="Genomic_DNA"/>
</dbReference>
<feature type="chain" id="PRO_5034569925" evidence="1">
    <location>
        <begin position="20"/>
        <end position="112"/>
    </location>
</feature>